<dbReference type="Proteomes" id="UP000814033">
    <property type="component" value="Unassembled WGS sequence"/>
</dbReference>
<evidence type="ECO:0000313" key="2">
    <source>
        <dbReference type="Proteomes" id="UP000814033"/>
    </source>
</evidence>
<sequence length="521" mass="56537">MLLRLEAAIKHNAEQPIARLPLDILLIIFSILSSDRKSQSIDQPPPMSRVKPGNYDLGWITVTHVCQCWRRVALCDPTLWAASVTIPFPLGKRWAAVFLARAQDAPLTIISPEAPSLFLSPAELAFIGDTLTRLRVLCLSVTNEVLPVLCAPAPLLHTLRLNICHRTYLETHTVIPANLLGGLTGAPALRHLCIRTCGPPPWTSPLLASLVSLNIGHVQPGDGFELRDMLDALGRMRVLELLVLQLNFNTTGRAPHPVVPLVTLRRLCTIMSAASARHVLAHLKIPMDARVECTVLPSWRVNSAYTPADLDPLFLAMTACVGADAAPITRIDVFPSPLSPRLGSIGVDVVGWRGEASALVLRLTAETVQELYQCGLVPCALRALASEHLTELAVWWDEPDSAWPHALGQACHLHRVIVTGTAVLRLCAALDDNEGLLPALSVLILQGMDFSSGWLTSDGQECTVGAVLPRWLARRARAGLLPKELNLCGCSVDDACACRLREAVLVQVLEVRPPVGTRAET</sequence>
<dbReference type="EMBL" id="MU275877">
    <property type="protein sequence ID" value="KAI0049106.1"/>
    <property type="molecule type" value="Genomic_DNA"/>
</dbReference>
<reference evidence="1" key="2">
    <citation type="journal article" date="2022" name="New Phytol.">
        <title>Evolutionary transition to the ectomycorrhizal habit in the genomes of a hyperdiverse lineage of mushroom-forming fungi.</title>
        <authorList>
            <person name="Looney B."/>
            <person name="Miyauchi S."/>
            <person name="Morin E."/>
            <person name="Drula E."/>
            <person name="Courty P.E."/>
            <person name="Kohler A."/>
            <person name="Kuo A."/>
            <person name="LaButti K."/>
            <person name="Pangilinan J."/>
            <person name="Lipzen A."/>
            <person name="Riley R."/>
            <person name="Andreopoulos W."/>
            <person name="He G."/>
            <person name="Johnson J."/>
            <person name="Nolan M."/>
            <person name="Tritt A."/>
            <person name="Barry K.W."/>
            <person name="Grigoriev I.V."/>
            <person name="Nagy L.G."/>
            <person name="Hibbett D."/>
            <person name="Henrissat B."/>
            <person name="Matheny P.B."/>
            <person name="Labbe J."/>
            <person name="Martin F.M."/>
        </authorList>
    </citation>
    <scope>NUCLEOTIDE SEQUENCE</scope>
    <source>
        <strain evidence="1">FP105234-sp</strain>
    </source>
</reference>
<name>A0ACB8RYB5_9AGAM</name>
<organism evidence="1 2">
    <name type="scientific">Auriscalpium vulgare</name>
    <dbReference type="NCBI Taxonomy" id="40419"/>
    <lineage>
        <taxon>Eukaryota</taxon>
        <taxon>Fungi</taxon>
        <taxon>Dikarya</taxon>
        <taxon>Basidiomycota</taxon>
        <taxon>Agaricomycotina</taxon>
        <taxon>Agaricomycetes</taxon>
        <taxon>Russulales</taxon>
        <taxon>Auriscalpiaceae</taxon>
        <taxon>Auriscalpium</taxon>
    </lineage>
</organism>
<evidence type="ECO:0000313" key="1">
    <source>
        <dbReference type="EMBL" id="KAI0049106.1"/>
    </source>
</evidence>
<accession>A0ACB8RYB5</accession>
<comment type="caution">
    <text evidence="1">The sequence shown here is derived from an EMBL/GenBank/DDBJ whole genome shotgun (WGS) entry which is preliminary data.</text>
</comment>
<keyword evidence="2" id="KW-1185">Reference proteome</keyword>
<protein>
    <submittedName>
        <fullName evidence="1">Uncharacterized protein</fullName>
    </submittedName>
</protein>
<gene>
    <name evidence="1" type="ORF">FA95DRAFT_948518</name>
</gene>
<proteinExistence type="predicted"/>
<reference evidence="1" key="1">
    <citation type="submission" date="2021-02" db="EMBL/GenBank/DDBJ databases">
        <authorList>
            <consortium name="DOE Joint Genome Institute"/>
            <person name="Ahrendt S."/>
            <person name="Looney B.P."/>
            <person name="Miyauchi S."/>
            <person name="Morin E."/>
            <person name="Drula E."/>
            <person name="Courty P.E."/>
            <person name="Chicoki N."/>
            <person name="Fauchery L."/>
            <person name="Kohler A."/>
            <person name="Kuo A."/>
            <person name="Labutti K."/>
            <person name="Pangilinan J."/>
            <person name="Lipzen A."/>
            <person name="Riley R."/>
            <person name="Andreopoulos W."/>
            <person name="He G."/>
            <person name="Johnson J."/>
            <person name="Barry K.W."/>
            <person name="Grigoriev I.V."/>
            <person name="Nagy L."/>
            <person name="Hibbett D."/>
            <person name="Henrissat B."/>
            <person name="Matheny P.B."/>
            <person name="Labbe J."/>
            <person name="Martin F."/>
        </authorList>
    </citation>
    <scope>NUCLEOTIDE SEQUENCE</scope>
    <source>
        <strain evidence="1">FP105234-sp</strain>
    </source>
</reference>